<accession>A0A507QK32</accession>
<dbReference type="Pfam" id="PF00106">
    <property type="entry name" value="adh_short"/>
    <property type="match status" value="1"/>
</dbReference>
<dbReference type="AlphaFoldDB" id="A0A507QK32"/>
<dbReference type="SUPFAM" id="SSF51735">
    <property type="entry name" value="NAD(P)-binding Rossmann-fold domains"/>
    <property type="match status" value="1"/>
</dbReference>
<dbReference type="EMBL" id="VIFY01000186">
    <property type="protein sequence ID" value="TQB68848.1"/>
    <property type="molecule type" value="Genomic_DNA"/>
</dbReference>
<evidence type="ECO:0000313" key="4">
    <source>
        <dbReference type="Proteomes" id="UP000319663"/>
    </source>
</evidence>
<dbReference type="Proteomes" id="UP000319663">
    <property type="component" value="Unassembled WGS sequence"/>
</dbReference>
<dbReference type="PANTHER" id="PTHR43544:SF36">
    <property type="entry name" value="CHAIN OXIDOREDUCTASE (CSGA), PUTATIVE (AFU_ORTHOLOGUE AFUA_4G00910)-RELATED"/>
    <property type="match status" value="1"/>
</dbReference>
<evidence type="ECO:0000256" key="2">
    <source>
        <dbReference type="RuleBase" id="RU000363"/>
    </source>
</evidence>
<dbReference type="CDD" id="cd05325">
    <property type="entry name" value="carb_red_sniffer_like_SDR_c"/>
    <property type="match status" value="1"/>
</dbReference>
<reference evidence="3 4" key="1">
    <citation type="submission" date="2019-06" db="EMBL/GenBank/DDBJ databases">
        <title>Wine fermentation using esterase from Monascus purpureus.</title>
        <authorList>
            <person name="Geng C."/>
            <person name="Zhang Y."/>
        </authorList>
    </citation>
    <scope>NUCLEOTIDE SEQUENCE [LARGE SCALE GENOMIC DNA]</scope>
    <source>
        <strain evidence="3">HQ1</strain>
    </source>
</reference>
<sequence length="279" mass="29808">MASYLITGTSRGIGLALTEILASKPASEVSVVFAATRTETNALKQLVSQSAGRVHLVRIDVTDEESVKKAAAEVQQLLNGKGLDILINGVGIMNYTPGGIETMTDLDSSFRTNVTSAHLMTSAFLPLLKKGNVKKVANISTTLGSIGMAPRYAIFPVPAYKVSKAALNMLTVQYAQSFADQGFTFLTISPGWVKTNLGGDAADLTVDQSSKAVLDIISHATTAENGKFFNILVPGWEKAEGLNQYDGQQPPWTTAYEMLVPFEMIDMGVLHYGQATKAA</sequence>
<dbReference type="PANTHER" id="PTHR43544">
    <property type="entry name" value="SHORT-CHAIN DEHYDROGENASE/REDUCTASE"/>
    <property type="match status" value="1"/>
</dbReference>
<dbReference type="InterPro" id="IPR051468">
    <property type="entry name" value="Fungal_SecMetab_SDRs"/>
</dbReference>
<dbReference type="GO" id="GO:0016491">
    <property type="term" value="F:oxidoreductase activity"/>
    <property type="evidence" value="ECO:0007669"/>
    <property type="project" value="TreeGrafter"/>
</dbReference>
<comment type="caution">
    <text evidence="3">The sequence shown here is derived from an EMBL/GenBank/DDBJ whole genome shotgun (WGS) entry which is preliminary data.</text>
</comment>
<proteinExistence type="inferred from homology"/>
<dbReference type="Gene3D" id="3.40.50.720">
    <property type="entry name" value="NAD(P)-binding Rossmann-like Domain"/>
    <property type="match status" value="1"/>
</dbReference>
<organism evidence="3 4">
    <name type="scientific">Monascus purpureus</name>
    <name type="common">Red mold</name>
    <name type="synonym">Monascus anka</name>
    <dbReference type="NCBI Taxonomy" id="5098"/>
    <lineage>
        <taxon>Eukaryota</taxon>
        <taxon>Fungi</taxon>
        <taxon>Dikarya</taxon>
        <taxon>Ascomycota</taxon>
        <taxon>Pezizomycotina</taxon>
        <taxon>Eurotiomycetes</taxon>
        <taxon>Eurotiomycetidae</taxon>
        <taxon>Eurotiales</taxon>
        <taxon>Aspergillaceae</taxon>
        <taxon>Monascus</taxon>
    </lineage>
</organism>
<dbReference type="GO" id="GO:0005737">
    <property type="term" value="C:cytoplasm"/>
    <property type="evidence" value="ECO:0007669"/>
    <property type="project" value="TreeGrafter"/>
</dbReference>
<dbReference type="PRINTS" id="PR00080">
    <property type="entry name" value="SDRFAMILY"/>
</dbReference>
<dbReference type="PRINTS" id="PR00081">
    <property type="entry name" value="GDHRDH"/>
</dbReference>
<comment type="similarity">
    <text evidence="1 2">Belongs to the short-chain dehydrogenases/reductases (SDR) family.</text>
</comment>
<gene>
    <name evidence="3" type="ORF">MPDQ_002684</name>
</gene>
<evidence type="ECO:0000256" key="1">
    <source>
        <dbReference type="ARBA" id="ARBA00006484"/>
    </source>
</evidence>
<dbReference type="InterPro" id="IPR002347">
    <property type="entry name" value="SDR_fam"/>
</dbReference>
<evidence type="ECO:0000313" key="3">
    <source>
        <dbReference type="EMBL" id="TQB68848.1"/>
    </source>
</evidence>
<keyword evidence="4" id="KW-1185">Reference proteome</keyword>
<dbReference type="InterPro" id="IPR036291">
    <property type="entry name" value="NAD(P)-bd_dom_sf"/>
</dbReference>
<protein>
    <submittedName>
        <fullName evidence="3">Uncharacterized protein</fullName>
    </submittedName>
</protein>
<name>A0A507QK32_MONPU</name>